<dbReference type="EC" id="2.8.2.-" evidence="3"/>
<evidence type="ECO:0000313" key="6">
    <source>
        <dbReference type="Proteomes" id="UP000053872"/>
    </source>
</evidence>
<dbReference type="Gene3D" id="3.40.50.300">
    <property type="entry name" value="P-loop containing nucleotide triphosphate hydrolases"/>
    <property type="match status" value="1"/>
</dbReference>
<evidence type="ECO:0000256" key="3">
    <source>
        <dbReference type="RuleBase" id="RU361155"/>
    </source>
</evidence>
<dbReference type="KEGG" id="clv:102087770"/>
<dbReference type="InterPro" id="IPR000863">
    <property type="entry name" value="Sulfotransferase_dom"/>
</dbReference>
<keyword evidence="6" id="KW-1185">Reference proteome</keyword>
<evidence type="ECO:0000259" key="4">
    <source>
        <dbReference type="Pfam" id="PF00685"/>
    </source>
</evidence>
<dbReference type="AlphaFoldDB" id="A0A2I0MTX5"/>
<comment type="similarity">
    <text evidence="1 3">Belongs to the sulfotransferase 1 family.</text>
</comment>
<dbReference type="STRING" id="8932.A0A2I0MTX5"/>
<evidence type="ECO:0000256" key="2">
    <source>
        <dbReference type="ARBA" id="ARBA00022679"/>
    </source>
</evidence>
<name>A0A2I0MTX5_COLLI</name>
<dbReference type="EMBL" id="AKCR02000002">
    <property type="protein sequence ID" value="PKK33131.1"/>
    <property type="molecule type" value="Genomic_DNA"/>
</dbReference>
<evidence type="ECO:0000313" key="5">
    <source>
        <dbReference type="EMBL" id="PKK33131.1"/>
    </source>
</evidence>
<feature type="domain" description="Sulfotransferase" evidence="4">
    <location>
        <begin position="57"/>
        <end position="299"/>
    </location>
</feature>
<keyword evidence="2 3" id="KW-0808">Transferase</keyword>
<reference evidence="5 6" key="1">
    <citation type="journal article" date="2013" name="Science">
        <title>Genomic diversity and evolution of the head crest in the rock pigeon.</title>
        <authorList>
            <person name="Shapiro M.D."/>
            <person name="Kronenberg Z."/>
            <person name="Li C."/>
            <person name="Domyan E.T."/>
            <person name="Pan H."/>
            <person name="Campbell M."/>
            <person name="Tan H."/>
            <person name="Huff C.D."/>
            <person name="Hu H."/>
            <person name="Vickrey A.I."/>
            <person name="Nielsen S.C."/>
            <person name="Stringham S.A."/>
            <person name="Hu H."/>
            <person name="Willerslev E."/>
            <person name="Gilbert M.T."/>
            <person name="Yandell M."/>
            <person name="Zhang G."/>
            <person name="Wang J."/>
        </authorList>
    </citation>
    <scope>NUCLEOTIDE SEQUENCE [LARGE SCALE GENOMIC DNA]</scope>
    <source>
        <tissue evidence="5">Blood</tissue>
    </source>
</reference>
<sequence>MEKSRKKFVDILGKAMATADTLDRDKLLFSYKGILYPVSFCSPEVFRSMESLEARSDDIILAGYPKSGTNWVGQILSDLVAIFEKKTQNKESSENDENLEEFPYLEMGDTEKYERMNKLPSRRVIFTHLLPENLPRSIFKNKAKILLLLRNPKDVATSFYHFSNGISTLPSYETWDDFFVAFMTKKMAWGCYFEYLSKWNKHAADENIMTITYEELKENPVLGVKNIAAFFGIPLTEKELQSVVERCSFQSMKKNSQKTHGAFGNILFRKGGVSDWKNLFSEDQNEKMDKAFEEHMRGTKLGAKLKYDVYCKA</sequence>
<dbReference type="GO" id="GO:0008146">
    <property type="term" value="F:sulfotransferase activity"/>
    <property type="evidence" value="ECO:0007669"/>
    <property type="project" value="InterPro"/>
</dbReference>
<dbReference type="InterPro" id="IPR027417">
    <property type="entry name" value="P-loop_NTPase"/>
</dbReference>
<dbReference type="SUPFAM" id="SSF52540">
    <property type="entry name" value="P-loop containing nucleoside triphosphate hydrolases"/>
    <property type="match status" value="1"/>
</dbReference>
<evidence type="ECO:0000256" key="1">
    <source>
        <dbReference type="ARBA" id="ARBA00005771"/>
    </source>
</evidence>
<dbReference type="InParanoid" id="A0A2I0MTX5"/>
<dbReference type="Proteomes" id="UP000053872">
    <property type="component" value="Unassembled WGS sequence"/>
</dbReference>
<comment type="caution">
    <text evidence="5">The sequence shown here is derived from an EMBL/GenBank/DDBJ whole genome shotgun (WGS) entry which is preliminary data.</text>
</comment>
<protein>
    <recommendedName>
        <fullName evidence="3">Sulfotransferase</fullName>
        <ecNumber evidence="3">2.8.2.-</ecNumber>
    </recommendedName>
</protein>
<dbReference type="OrthoDB" id="205623at2759"/>
<proteinExistence type="inferred from homology"/>
<accession>A0A2I0MTX5</accession>
<dbReference type="Pfam" id="PF00685">
    <property type="entry name" value="Sulfotransfer_1"/>
    <property type="match status" value="1"/>
</dbReference>
<gene>
    <name evidence="5" type="ORF">A306_00000593</name>
</gene>
<dbReference type="PANTHER" id="PTHR11783">
    <property type="entry name" value="SULFOTRANSFERASE SULT"/>
    <property type="match status" value="1"/>
</dbReference>
<organism evidence="5 6">
    <name type="scientific">Columba livia</name>
    <name type="common">Rock dove</name>
    <dbReference type="NCBI Taxonomy" id="8932"/>
    <lineage>
        <taxon>Eukaryota</taxon>
        <taxon>Metazoa</taxon>
        <taxon>Chordata</taxon>
        <taxon>Craniata</taxon>
        <taxon>Vertebrata</taxon>
        <taxon>Euteleostomi</taxon>
        <taxon>Archelosauria</taxon>
        <taxon>Archosauria</taxon>
        <taxon>Dinosauria</taxon>
        <taxon>Saurischia</taxon>
        <taxon>Theropoda</taxon>
        <taxon>Coelurosauria</taxon>
        <taxon>Aves</taxon>
        <taxon>Neognathae</taxon>
        <taxon>Neoaves</taxon>
        <taxon>Columbimorphae</taxon>
        <taxon>Columbiformes</taxon>
        <taxon>Columbidae</taxon>
        <taxon>Columba</taxon>
    </lineage>
</organism>